<evidence type="ECO:0000313" key="4">
    <source>
        <dbReference type="Proteomes" id="UP001612741"/>
    </source>
</evidence>
<reference evidence="3 4" key="1">
    <citation type="submission" date="2024-10" db="EMBL/GenBank/DDBJ databases">
        <title>The Natural Products Discovery Center: Release of the First 8490 Sequenced Strains for Exploring Actinobacteria Biosynthetic Diversity.</title>
        <authorList>
            <person name="Kalkreuter E."/>
            <person name="Kautsar S.A."/>
            <person name="Yang D."/>
            <person name="Bader C.D."/>
            <person name="Teijaro C.N."/>
            <person name="Fluegel L."/>
            <person name="Davis C.M."/>
            <person name="Simpson J.R."/>
            <person name="Lauterbach L."/>
            <person name="Steele A.D."/>
            <person name="Gui C."/>
            <person name="Meng S."/>
            <person name="Li G."/>
            <person name="Viehrig K."/>
            <person name="Ye F."/>
            <person name="Su P."/>
            <person name="Kiefer A.F."/>
            <person name="Nichols A."/>
            <person name="Cepeda A.J."/>
            <person name="Yan W."/>
            <person name="Fan B."/>
            <person name="Jiang Y."/>
            <person name="Adhikari A."/>
            <person name="Zheng C.-J."/>
            <person name="Schuster L."/>
            <person name="Cowan T.M."/>
            <person name="Smanski M.J."/>
            <person name="Chevrette M.G."/>
            <person name="De Carvalho L.P.S."/>
            <person name="Shen B."/>
        </authorList>
    </citation>
    <scope>NUCLEOTIDE SEQUENCE [LARGE SCALE GENOMIC DNA]</scope>
    <source>
        <strain evidence="3 4">NPDC050545</strain>
    </source>
</reference>
<proteinExistence type="predicted"/>
<feature type="transmembrane region" description="Helical" evidence="2">
    <location>
        <begin position="327"/>
        <end position="352"/>
    </location>
</feature>
<evidence type="ECO:0000256" key="2">
    <source>
        <dbReference type="SAM" id="Phobius"/>
    </source>
</evidence>
<gene>
    <name evidence="3" type="ORF">ACIBG2_11100</name>
</gene>
<name>A0ABW7YPT5_9ACTN</name>
<protein>
    <recommendedName>
        <fullName evidence="5">Protein kinase domain-containing protein</fullName>
    </recommendedName>
</protein>
<keyword evidence="2" id="KW-1133">Transmembrane helix</keyword>
<feature type="region of interest" description="Disordered" evidence="1">
    <location>
        <begin position="296"/>
        <end position="322"/>
    </location>
</feature>
<evidence type="ECO:0008006" key="5">
    <source>
        <dbReference type="Google" id="ProtNLM"/>
    </source>
</evidence>
<accession>A0ABW7YPT5</accession>
<organism evidence="3 4">
    <name type="scientific">Nonomuraea typhae</name>
    <dbReference type="NCBI Taxonomy" id="2603600"/>
    <lineage>
        <taxon>Bacteria</taxon>
        <taxon>Bacillati</taxon>
        <taxon>Actinomycetota</taxon>
        <taxon>Actinomycetes</taxon>
        <taxon>Streptosporangiales</taxon>
        <taxon>Streptosporangiaceae</taxon>
        <taxon>Nonomuraea</taxon>
    </lineage>
</organism>
<dbReference type="RefSeq" id="WP_397081187.1">
    <property type="nucleotide sequence ID" value="NZ_JBITGY010000003.1"/>
</dbReference>
<feature type="compositionally biased region" description="Basic and acidic residues" evidence="1">
    <location>
        <begin position="301"/>
        <end position="316"/>
    </location>
</feature>
<dbReference type="Proteomes" id="UP001612741">
    <property type="component" value="Unassembled WGS sequence"/>
</dbReference>
<keyword evidence="2" id="KW-0472">Membrane</keyword>
<sequence length="353" mass="38238">MRTWSDSPFEATTPLREVAARGAVIAAENGESEVVYECADHPGWLVKLYRPGRRAEPVDVLERLIALPARMPAADRALIDQSVCWPVTRIVDGATTVGVAVAKAAPEFYVPMRMISGSTTTQPLEIDHLVQTDPEFFARRGWAVPVPAERLAVARNLAAVGALLERYDVVYGDWSYANALWTRGSGRIFIIDMDACGISERPWVESKMWDDPCVTPGSRLTVRTDRYKMAVLILRCLTGMRGPDLAAAYALLPETVRDGPLGDALRRSVGAADPDLRPPVSDLLALLDSTAGQLVRAPADAGRREPPGDRRPHERTSAPPRSSTGRLVTLVIAVCVAVLILLAGAGLVTSLFP</sequence>
<dbReference type="SUPFAM" id="SSF56112">
    <property type="entry name" value="Protein kinase-like (PK-like)"/>
    <property type="match status" value="1"/>
</dbReference>
<comment type="caution">
    <text evidence="3">The sequence shown here is derived from an EMBL/GenBank/DDBJ whole genome shotgun (WGS) entry which is preliminary data.</text>
</comment>
<keyword evidence="4" id="KW-1185">Reference proteome</keyword>
<dbReference type="InterPro" id="IPR011009">
    <property type="entry name" value="Kinase-like_dom_sf"/>
</dbReference>
<keyword evidence="2" id="KW-0812">Transmembrane</keyword>
<evidence type="ECO:0000313" key="3">
    <source>
        <dbReference type="EMBL" id="MFI6497926.1"/>
    </source>
</evidence>
<dbReference type="EMBL" id="JBITGY010000003">
    <property type="protein sequence ID" value="MFI6497926.1"/>
    <property type="molecule type" value="Genomic_DNA"/>
</dbReference>
<evidence type="ECO:0000256" key="1">
    <source>
        <dbReference type="SAM" id="MobiDB-lite"/>
    </source>
</evidence>